<gene>
    <name evidence="2" type="ORF">IAB51_09475</name>
</gene>
<proteinExistence type="predicted"/>
<evidence type="ECO:0000313" key="3">
    <source>
        <dbReference type="Proteomes" id="UP000824002"/>
    </source>
</evidence>
<reference evidence="2" key="1">
    <citation type="submission" date="2020-10" db="EMBL/GenBank/DDBJ databases">
        <authorList>
            <person name="Gilroy R."/>
        </authorList>
    </citation>
    <scope>NUCLEOTIDE SEQUENCE</scope>
    <source>
        <strain evidence="2">CHK199-13235</strain>
    </source>
</reference>
<dbReference type="SUPFAM" id="SSF48452">
    <property type="entry name" value="TPR-like"/>
    <property type="match status" value="1"/>
</dbReference>
<dbReference type="Pfam" id="PF00535">
    <property type="entry name" value="Glycos_transf_2"/>
    <property type="match status" value="1"/>
</dbReference>
<name>A0A9D1K073_9FIRM</name>
<feature type="domain" description="Glycosyltransferase 2-like" evidence="1">
    <location>
        <begin position="5"/>
        <end position="153"/>
    </location>
</feature>
<evidence type="ECO:0000313" key="2">
    <source>
        <dbReference type="EMBL" id="HIS77016.1"/>
    </source>
</evidence>
<reference evidence="2" key="2">
    <citation type="journal article" date="2021" name="PeerJ">
        <title>Extensive microbial diversity within the chicken gut microbiome revealed by metagenomics and culture.</title>
        <authorList>
            <person name="Gilroy R."/>
            <person name="Ravi A."/>
            <person name="Getino M."/>
            <person name="Pursley I."/>
            <person name="Horton D.L."/>
            <person name="Alikhan N.F."/>
            <person name="Baker D."/>
            <person name="Gharbi K."/>
            <person name="Hall N."/>
            <person name="Watson M."/>
            <person name="Adriaenssens E.M."/>
            <person name="Foster-Nyarko E."/>
            <person name="Jarju S."/>
            <person name="Secka A."/>
            <person name="Antonio M."/>
            <person name="Oren A."/>
            <person name="Chaudhuri R.R."/>
            <person name="La Ragione R."/>
            <person name="Hildebrand F."/>
            <person name="Pallen M.J."/>
        </authorList>
    </citation>
    <scope>NUCLEOTIDE SEQUENCE</scope>
    <source>
        <strain evidence="2">CHK199-13235</strain>
    </source>
</reference>
<sequence length="359" mass="41181">MITISLCMIVRDEEPVLARCLESVRGIPDEIIIVDTGSLDRTKTAAAAYTDLVYDFPWADDFALARNYSFSKASMDYILWLDADDVLEEPDRQAFLRLKEELDPRTDVVMMPYHVALNEKGEPVFSYERERLLKREKGFRWEGAVHEAIQPAGVILHSPIAVSHRKEQVNDPDRNLRIFEKLLASGQRLSPRHQYYYGRELAGHGRYEEAARVFTEFLDSGQGWEENCAGACLSLSECLLKLGKKREALETLARSFAYGLPRPEICCAMGNLSMEKGELSRAIYWYKAAMSCPPEEGGFCQAEYRDIIPLLQLCVCYDRMGDYKEAYACHERCRRLRPDHPSVKFNESYFAGLREIDKI</sequence>
<dbReference type="InterPro" id="IPR019734">
    <property type="entry name" value="TPR_rpt"/>
</dbReference>
<dbReference type="SUPFAM" id="SSF53448">
    <property type="entry name" value="Nucleotide-diphospho-sugar transferases"/>
    <property type="match status" value="1"/>
</dbReference>
<dbReference type="Proteomes" id="UP000824002">
    <property type="component" value="Unassembled WGS sequence"/>
</dbReference>
<dbReference type="SMART" id="SM00028">
    <property type="entry name" value="TPR"/>
    <property type="match status" value="2"/>
</dbReference>
<dbReference type="InterPro" id="IPR001173">
    <property type="entry name" value="Glyco_trans_2-like"/>
</dbReference>
<dbReference type="InterPro" id="IPR011990">
    <property type="entry name" value="TPR-like_helical_dom_sf"/>
</dbReference>
<dbReference type="PANTHER" id="PTHR43630">
    <property type="entry name" value="POLY-BETA-1,6-N-ACETYL-D-GLUCOSAMINE SYNTHASE"/>
    <property type="match status" value="1"/>
</dbReference>
<protein>
    <submittedName>
        <fullName evidence="2">Glycosyltransferase</fullName>
    </submittedName>
</protein>
<dbReference type="AlphaFoldDB" id="A0A9D1K073"/>
<dbReference type="CDD" id="cd02511">
    <property type="entry name" value="Beta4Glucosyltransferase"/>
    <property type="match status" value="1"/>
</dbReference>
<evidence type="ECO:0000259" key="1">
    <source>
        <dbReference type="Pfam" id="PF00535"/>
    </source>
</evidence>
<dbReference type="Gene3D" id="3.90.550.10">
    <property type="entry name" value="Spore Coat Polysaccharide Biosynthesis Protein SpsA, Chain A"/>
    <property type="match status" value="1"/>
</dbReference>
<dbReference type="Gene3D" id="1.25.40.10">
    <property type="entry name" value="Tetratricopeptide repeat domain"/>
    <property type="match status" value="2"/>
</dbReference>
<comment type="caution">
    <text evidence="2">The sequence shown here is derived from an EMBL/GenBank/DDBJ whole genome shotgun (WGS) entry which is preliminary data.</text>
</comment>
<dbReference type="InterPro" id="IPR029044">
    <property type="entry name" value="Nucleotide-diphossugar_trans"/>
</dbReference>
<organism evidence="2 3">
    <name type="scientific">Candidatus Merdivicinus excrementipullorum</name>
    <dbReference type="NCBI Taxonomy" id="2840867"/>
    <lineage>
        <taxon>Bacteria</taxon>
        <taxon>Bacillati</taxon>
        <taxon>Bacillota</taxon>
        <taxon>Clostridia</taxon>
        <taxon>Eubacteriales</taxon>
        <taxon>Oscillospiraceae</taxon>
        <taxon>Oscillospiraceae incertae sedis</taxon>
        <taxon>Candidatus Merdivicinus</taxon>
    </lineage>
</organism>
<accession>A0A9D1K073</accession>
<dbReference type="PANTHER" id="PTHR43630:SF2">
    <property type="entry name" value="GLYCOSYLTRANSFERASE"/>
    <property type="match status" value="1"/>
</dbReference>
<dbReference type="EMBL" id="DVJP01000064">
    <property type="protein sequence ID" value="HIS77016.1"/>
    <property type="molecule type" value="Genomic_DNA"/>
</dbReference>